<evidence type="ECO:0000313" key="2">
    <source>
        <dbReference type="EnsemblPlants" id="EMT01643"/>
    </source>
</evidence>
<dbReference type="EnsemblPlants" id="EMT01643">
    <property type="protein sequence ID" value="EMT01643"/>
    <property type="gene ID" value="F775_10233"/>
</dbReference>
<proteinExistence type="inferred from homology"/>
<dbReference type="PANTHER" id="PTHR31147:SF54">
    <property type="entry name" value="OS10G0105900 PROTEIN"/>
    <property type="match status" value="1"/>
</dbReference>
<comment type="similarity">
    <text evidence="1">Belongs to the plant acyltransferase family.</text>
</comment>
<organism evidence="2">
    <name type="scientific">Aegilops tauschii</name>
    <name type="common">Tausch's goatgrass</name>
    <name type="synonym">Aegilops squarrosa</name>
    <dbReference type="NCBI Taxonomy" id="37682"/>
    <lineage>
        <taxon>Eukaryota</taxon>
        <taxon>Viridiplantae</taxon>
        <taxon>Streptophyta</taxon>
        <taxon>Embryophyta</taxon>
        <taxon>Tracheophyta</taxon>
        <taxon>Spermatophyta</taxon>
        <taxon>Magnoliopsida</taxon>
        <taxon>Liliopsida</taxon>
        <taxon>Poales</taxon>
        <taxon>Poaceae</taxon>
        <taxon>BOP clade</taxon>
        <taxon>Pooideae</taxon>
        <taxon>Triticodae</taxon>
        <taxon>Triticeae</taxon>
        <taxon>Triticinae</taxon>
        <taxon>Aegilops</taxon>
    </lineage>
</organism>
<dbReference type="ExpressionAtlas" id="R7VZS0">
    <property type="expression patterns" value="baseline"/>
</dbReference>
<sequence>MVTFTARRSEPELLPPARTTPRETKALSDLDDQRTLRYYETVIGFFRSNDLAGRPGHPGKAHRAAVRGGLVYYYPIAGRLREDGAGRLVVDCTAEGVVFVEAYVDARLEEFGEPLLPPYPCVEELLCHVGDTRAVVGKPLLFMQSKEKRQLGDLAIGTKGYKKITVAREQHFNAFSARSLIHVGTNLEPLLTCLQVTRLKCGGFVLGFHICHNLADGFGMAQFIKAVSDIARGEAAPTILPVWERELLTSRGLLPPVNRLYPVHQPPVNGSGSAARDMMLSVPPESMVAKYFLFGPREVSALRDRIPAGHPARSATIFELVTAVMWRCRTVALGYEPGQRVRLMTTMNARGRWNNHTPIPWGYYGNAHVSPIAEVVVGELRGQPLADTVELVRETKRGMTKERMESMVEAVALLREWPPSTMDRIYEVSDVRWMAVNVLDFGWADLAGGGIPLAGDLTSKLGSDHMWCRNENGEVSTVVSMLLPRAAMDRFTEEIAVWLSHKDDEKNLAIMSSL</sequence>
<dbReference type="Pfam" id="PF02458">
    <property type="entry name" value="Transferase"/>
    <property type="match status" value="2"/>
</dbReference>
<protein>
    <submittedName>
        <fullName evidence="2">10-deacetylbaccatin III 10-O-acetyltransferase</fullName>
    </submittedName>
</protein>
<accession>R7VZS0</accession>
<dbReference type="Gene3D" id="3.30.559.10">
    <property type="entry name" value="Chloramphenicol acetyltransferase-like domain"/>
    <property type="match status" value="2"/>
</dbReference>
<reference evidence="2" key="1">
    <citation type="submission" date="2015-06" db="UniProtKB">
        <authorList>
            <consortium name="EnsemblPlants"/>
        </authorList>
    </citation>
    <scope>IDENTIFICATION</scope>
</reference>
<evidence type="ECO:0000256" key="1">
    <source>
        <dbReference type="ARBA" id="ARBA00009861"/>
    </source>
</evidence>
<dbReference type="AlphaFoldDB" id="R7VZS0"/>
<dbReference type="GO" id="GO:0016747">
    <property type="term" value="F:acyltransferase activity, transferring groups other than amino-acyl groups"/>
    <property type="evidence" value="ECO:0007669"/>
    <property type="project" value="UniProtKB-ARBA"/>
</dbReference>
<dbReference type="InterPro" id="IPR050898">
    <property type="entry name" value="Plant_acyltransferase"/>
</dbReference>
<dbReference type="PANTHER" id="PTHR31147">
    <property type="entry name" value="ACYL TRANSFERASE 4"/>
    <property type="match status" value="1"/>
</dbReference>
<dbReference type="InterPro" id="IPR023213">
    <property type="entry name" value="CAT-like_dom_sf"/>
</dbReference>
<name>R7VZS0_AEGTA</name>